<keyword evidence="1" id="KW-1133">Transmembrane helix</keyword>
<gene>
    <name evidence="2" type="ORF">AA23TX_03379</name>
</gene>
<proteinExistence type="predicted"/>
<keyword evidence="3" id="KW-1185">Reference proteome</keyword>
<reference evidence="2 3" key="1">
    <citation type="submission" date="2019-09" db="EMBL/GenBank/DDBJ databases">
        <authorList>
            <person name="Leyn A S."/>
        </authorList>
    </citation>
    <scope>NUCLEOTIDE SEQUENCE [LARGE SCALE GENOMIC DNA]</scope>
    <source>
        <strain evidence="2">AA231_1</strain>
    </source>
</reference>
<keyword evidence="1" id="KW-0472">Membrane</keyword>
<sequence length="86" mass="8922">MPHQGTWRALAATYGIVAGIQLYLAFDTSARWAWVLAAAGALTAAGFGAASALQKRALSAEHVHAVHTDAGSGCELEAVEAKHRHG</sequence>
<dbReference type="Proteomes" id="UP000399805">
    <property type="component" value="Unassembled WGS sequence"/>
</dbReference>
<evidence type="ECO:0000313" key="3">
    <source>
        <dbReference type="Proteomes" id="UP000399805"/>
    </source>
</evidence>
<keyword evidence="1" id="KW-0812">Transmembrane</keyword>
<feature type="transmembrane region" description="Helical" evidence="1">
    <location>
        <begin position="7"/>
        <end position="26"/>
    </location>
</feature>
<dbReference type="EMBL" id="CABVGP010000001">
    <property type="protein sequence ID" value="VVJ18358.1"/>
    <property type="molecule type" value="Genomic_DNA"/>
</dbReference>
<evidence type="ECO:0000313" key="2">
    <source>
        <dbReference type="EMBL" id="VVJ18358.1"/>
    </source>
</evidence>
<accession>A0A6I8LPI4</accession>
<name>A0A6I8LPI4_9PSEU</name>
<protein>
    <submittedName>
        <fullName evidence="2">Uncharacterized protein</fullName>
    </submittedName>
</protein>
<dbReference type="RefSeq" id="WP_155543375.1">
    <property type="nucleotide sequence ID" value="NZ_CABVGP010000001.1"/>
</dbReference>
<feature type="transmembrane region" description="Helical" evidence="1">
    <location>
        <begin position="32"/>
        <end position="53"/>
    </location>
</feature>
<dbReference type="AlphaFoldDB" id="A0A6I8LPI4"/>
<evidence type="ECO:0000256" key="1">
    <source>
        <dbReference type="SAM" id="Phobius"/>
    </source>
</evidence>
<organism evidence="2 3">
    <name type="scientific">Amycolatopsis camponoti</name>
    <dbReference type="NCBI Taxonomy" id="2606593"/>
    <lineage>
        <taxon>Bacteria</taxon>
        <taxon>Bacillati</taxon>
        <taxon>Actinomycetota</taxon>
        <taxon>Actinomycetes</taxon>
        <taxon>Pseudonocardiales</taxon>
        <taxon>Pseudonocardiaceae</taxon>
        <taxon>Amycolatopsis</taxon>
    </lineage>
</organism>